<gene>
    <name evidence="2" type="ORF">EJ05DRAFT_486947</name>
</gene>
<proteinExistence type="predicted"/>
<dbReference type="RefSeq" id="XP_033599389.1">
    <property type="nucleotide sequence ID" value="XM_033745576.1"/>
</dbReference>
<feature type="compositionally biased region" description="Acidic residues" evidence="1">
    <location>
        <begin position="683"/>
        <end position="693"/>
    </location>
</feature>
<feature type="region of interest" description="Disordered" evidence="1">
    <location>
        <begin position="269"/>
        <end position="290"/>
    </location>
</feature>
<evidence type="ECO:0000256" key="1">
    <source>
        <dbReference type="SAM" id="MobiDB-lite"/>
    </source>
</evidence>
<dbReference type="InterPro" id="IPR018822">
    <property type="entry name" value="UPF0646"/>
</dbReference>
<dbReference type="Proteomes" id="UP000799437">
    <property type="component" value="Unassembled WGS sequence"/>
</dbReference>
<accession>A0A6A6W1Z0</accession>
<feature type="compositionally biased region" description="Polar residues" evidence="1">
    <location>
        <begin position="231"/>
        <end position="240"/>
    </location>
</feature>
<feature type="region of interest" description="Disordered" evidence="1">
    <location>
        <begin position="683"/>
        <end position="753"/>
    </location>
</feature>
<name>A0A6A6W1Z0_9PEZI</name>
<dbReference type="OrthoDB" id="5339076at2759"/>
<feature type="region of interest" description="Disordered" evidence="1">
    <location>
        <begin position="436"/>
        <end position="616"/>
    </location>
</feature>
<evidence type="ECO:0000313" key="2">
    <source>
        <dbReference type="EMBL" id="KAF2756938.1"/>
    </source>
</evidence>
<feature type="compositionally biased region" description="Basic and acidic residues" evidence="1">
    <location>
        <begin position="212"/>
        <end position="230"/>
    </location>
</feature>
<feature type="compositionally biased region" description="Acidic residues" evidence="1">
    <location>
        <begin position="484"/>
        <end position="496"/>
    </location>
</feature>
<reference evidence="2" key="1">
    <citation type="journal article" date="2020" name="Stud. Mycol.">
        <title>101 Dothideomycetes genomes: a test case for predicting lifestyles and emergence of pathogens.</title>
        <authorList>
            <person name="Haridas S."/>
            <person name="Albert R."/>
            <person name="Binder M."/>
            <person name="Bloem J."/>
            <person name="Labutti K."/>
            <person name="Salamov A."/>
            <person name="Andreopoulos B."/>
            <person name="Baker S."/>
            <person name="Barry K."/>
            <person name="Bills G."/>
            <person name="Bluhm B."/>
            <person name="Cannon C."/>
            <person name="Castanera R."/>
            <person name="Culley D."/>
            <person name="Daum C."/>
            <person name="Ezra D."/>
            <person name="Gonzalez J."/>
            <person name="Henrissat B."/>
            <person name="Kuo A."/>
            <person name="Liang C."/>
            <person name="Lipzen A."/>
            <person name="Lutzoni F."/>
            <person name="Magnuson J."/>
            <person name="Mondo S."/>
            <person name="Nolan M."/>
            <person name="Ohm R."/>
            <person name="Pangilinan J."/>
            <person name="Park H.-J."/>
            <person name="Ramirez L."/>
            <person name="Alfaro M."/>
            <person name="Sun H."/>
            <person name="Tritt A."/>
            <person name="Yoshinaga Y."/>
            <person name="Zwiers L.-H."/>
            <person name="Turgeon B."/>
            <person name="Goodwin S."/>
            <person name="Spatafora J."/>
            <person name="Crous P."/>
            <person name="Grigoriev I."/>
        </authorList>
    </citation>
    <scope>NUCLEOTIDE SEQUENCE</scope>
    <source>
        <strain evidence="2">CBS 121739</strain>
    </source>
</reference>
<feature type="compositionally biased region" description="Basic and acidic residues" evidence="1">
    <location>
        <begin position="471"/>
        <end position="483"/>
    </location>
</feature>
<keyword evidence="3" id="KW-1185">Reference proteome</keyword>
<feature type="compositionally biased region" description="Basic and acidic residues" evidence="1">
    <location>
        <begin position="529"/>
        <end position="552"/>
    </location>
</feature>
<feature type="compositionally biased region" description="Basic and acidic residues" evidence="1">
    <location>
        <begin position="732"/>
        <end position="747"/>
    </location>
</feature>
<dbReference type="AlphaFoldDB" id="A0A6A6W1Z0"/>
<feature type="compositionally biased region" description="Polar residues" evidence="1">
    <location>
        <begin position="269"/>
        <end position="284"/>
    </location>
</feature>
<dbReference type="GeneID" id="54486630"/>
<feature type="compositionally biased region" description="Low complexity" evidence="1">
    <location>
        <begin position="694"/>
        <end position="708"/>
    </location>
</feature>
<protein>
    <submittedName>
        <fullName evidence="2">Uncharacterized protein</fullName>
    </submittedName>
</protein>
<organism evidence="2 3">
    <name type="scientific">Pseudovirgaria hyperparasitica</name>
    <dbReference type="NCBI Taxonomy" id="470096"/>
    <lineage>
        <taxon>Eukaryota</taxon>
        <taxon>Fungi</taxon>
        <taxon>Dikarya</taxon>
        <taxon>Ascomycota</taxon>
        <taxon>Pezizomycotina</taxon>
        <taxon>Dothideomycetes</taxon>
        <taxon>Dothideomycetes incertae sedis</taxon>
        <taxon>Acrospermales</taxon>
        <taxon>Acrospermaceae</taxon>
        <taxon>Pseudovirgaria</taxon>
    </lineage>
</organism>
<evidence type="ECO:0000313" key="3">
    <source>
        <dbReference type="Proteomes" id="UP000799437"/>
    </source>
</evidence>
<sequence>MDDFEIDLTGVGTPMMQDNVELVDEISYDADLPDAQASAQSPQSVAMDHDDAEEMADALLEDAEYDLEHNEHNLDLQDVEVDTEFVPQTADASLVDAYQHELQFTGNLEYETPQDLAGSMENASVPEIANASMSVSGSMDAAQVTWVTANDETAQSADALPAPANNHHHPDPEISYDPGDPDDGNLVDPSTRQSLPRPDAEAESTSQTNTHQDLHSEGDSSSKLENKPETSNEGATTDSYSKSHERILDNCESHEGHRDEDIPNVDSVTQVVDGNSNDTSSLNTAPEPKQVESLHPILADWDDERDWLFQPNASEEHQGFYLEQSALAHESFPILFAELRNALGGDLGNTEELEIDIPVFNTIVREDACKDACTLADFVNMYVQLHELDGNSTPGPFEVVLRRRTRFATRLAQIREAISSKQGLSQLKFLRDSTTVDSSEYLEEDDDQKSDVSSSEGEELYNATEAKASMKKPELHSDDVDHAGEEEEQEEQEEDGTALIDEADAAKSVLITELVDANEVTGDSLTEQYEEHSEHDTENVLPGEHDEVHWQDDGLDETENNNTASETAPPELDEVTLEADSENHSRKPSTPNNVLLTDPHAEGDSYSEQYLETSHTKEIQHEDHGDLINFGNENEVCENTSATTEEHSGAVERIVTPLNDSVPAELESKNESTTAQLLAEDDLIDYDDEEDEQAAAQADSPSATSTPTVQGDEPSIQIQTPEKETSSPPYKRSRESDEDNLRGDPDIKKHKSG</sequence>
<feature type="region of interest" description="Disordered" evidence="1">
    <location>
        <begin position="159"/>
        <end position="244"/>
    </location>
</feature>
<feature type="compositionally biased region" description="Acidic residues" evidence="1">
    <location>
        <begin position="571"/>
        <end position="580"/>
    </location>
</feature>
<dbReference type="Pfam" id="PF10336">
    <property type="entry name" value="DUF2420"/>
    <property type="match status" value="1"/>
</dbReference>
<dbReference type="EMBL" id="ML996574">
    <property type="protein sequence ID" value="KAF2756938.1"/>
    <property type="molecule type" value="Genomic_DNA"/>
</dbReference>